<proteinExistence type="predicted"/>
<dbReference type="EMBL" id="JBHUOK010000004">
    <property type="protein sequence ID" value="MFD2788741.1"/>
    <property type="molecule type" value="Genomic_DNA"/>
</dbReference>
<keyword evidence="1" id="KW-0479">Metal-binding</keyword>
<dbReference type="RefSeq" id="WP_251806857.1">
    <property type="nucleotide sequence ID" value="NZ_CP166679.1"/>
</dbReference>
<name>A0ABW5VES3_9FLAO</name>
<dbReference type="Gene3D" id="3.30.70.100">
    <property type="match status" value="1"/>
</dbReference>
<sequence>MISAIKVQNIKCGGCANTITSKLSELENITNVSVDVSSGTVSFEAENNMGIQGVTDKLKALGYPAVDTKNGLADKAKSFFSCATGRIK</sequence>
<evidence type="ECO:0000313" key="3">
    <source>
        <dbReference type="EMBL" id="MFD2788741.1"/>
    </source>
</evidence>
<accession>A0ABW5VES3</accession>
<feature type="domain" description="HMA" evidence="2">
    <location>
        <begin position="1"/>
        <end position="66"/>
    </location>
</feature>
<dbReference type="Pfam" id="PF00403">
    <property type="entry name" value="HMA"/>
    <property type="match status" value="1"/>
</dbReference>
<evidence type="ECO:0000259" key="2">
    <source>
        <dbReference type="PROSITE" id="PS50846"/>
    </source>
</evidence>
<evidence type="ECO:0000313" key="4">
    <source>
        <dbReference type="Proteomes" id="UP001597532"/>
    </source>
</evidence>
<evidence type="ECO:0000256" key="1">
    <source>
        <dbReference type="ARBA" id="ARBA00022723"/>
    </source>
</evidence>
<protein>
    <submittedName>
        <fullName evidence="3">Heavy-metal-associated domain-containing protein</fullName>
    </submittedName>
</protein>
<comment type="caution">
    <text evidence="3">The sequence shown here is derived from an EMBL/GenBank/DDBJ whole genome shotgun (WGS) entry which is preliminary data.</text>
</comment>
<reference evidence="4" key="1">
    <citation type="journal article" date="2019" name="Int. J. Syst. Evol. Microbiol.">
        <title>The Global Catalogue of Microorganisms (GCM) 10K type strain sequencing project: providing services to taxonomists for standard genome sequencing and annotation.</title>
        <authorList>
            <consortium name="The Broad Institute Genomics Platform"/>
            <consortium name="The Broad Institute Genome Sequencing Center for Infectious Disease"/>
            <person name="Wu L."/>
            <person name="Ma J."/>
        </authorList>
    </citation>
    <scope>NUCLEOTIDE SEQUENCE [LARGE SCALE GENOMIC DNA]</scope>
    <source>
        <strain evidence="4">KCTC 52924</strain>
    </source>
</reference>
<gene>
    <name evidence="3" type="ORF">ACFS1K_03090</name>
</gene>
<dbReference type="PROSITE" id="PS01047">
    <property type="entry name" value="HMA_1"/>
    <property type="match status" value="1"/>
</dbReference>
<dbReference type="InterPro" id="IPR006121">
    <property type="entry name" value="HMA_dom"/>
</dbReference>
<dbReference type="CDD" id="cd00371">
    <property type="entry name" value="HMA"/>
    <property type="match status" value="1"/>
</dbReference>
<dbReference type="SUPFAM" id="SSF55008">
    <property type="entry name" value="HMA, heavy metal-associated domain"/>
    <property type="match status" value="1"/>
</dbReference>
<organism evidence="3 4">
    <name type="scientific">Arenibacter antarcticus</name>
    <dbReference type="NCBI Taxonomy" id="2040469"/>
    <lineage>
        <taxon>Bacteria</taxon>
        <taxon>Pseudomonadati</taxon>
        <taxon>Bacteroidota</taxon>
        <taxon>Flavobacteriia</taxon>
        <taxon>Flavobacteriales</taxon>
        <taxon>Flavobacteriaceae</taxon>
        <taxon>Arenibacter</taxon>
    </lineage>
</organism>
<keyword evidence="4" id="KW-1185">Reference proteome</keyword>
<dbReference type="InterPro" id="IPR017969">
    <property type="entry name" value="Heavy-metal-associated_CS"/>
</dbReference>
<dbReference type="Proteomes" id="UP001597532">
    <property type="component" value="Unassembled WGS sequence"/>
</dbReference>
<dbReference type="PROSITE" id="PS50846">
    <property type="entry name" value="HMA_2"/>
    <property type="match status" value="1"/>
</dbReference>
<dbReference type="InterPro" id="IPR036163">
    <property type="entry name" value="HMA_dom_sf"/>
</dbReference>